<evidence type="ECO:0000256" key="8">
    <source>
        <dbReference type="SAM" id="Phobius"/>
    </source>
</evidence>
<gene>
    <name evidence="9" type="primary">stp</name>
    <name evidence="9" type="ORF">HMPREF0889_0580</name>
    <name evidence="10" type="ORF">HMPREF1039_1162</name>
</gene>
<dbReference type="STRING" id="699218.HMPREF0889_0580"/>
<reference evidence="10 12" key="3">
    <citation type="submission" date="2011-04" db="EMBL/GenBank/DDBJ databases">
        <authorList>
            <person name="Harkins D.M."/>
            <person name="Madupu R."/>
            <person name="Durkin A.S."/>
            <person name="Torralba M."/>
            <person name="Methe B."/>
            <person name="Sutton G.G."/>
            <person name="Nelson K.E."/>
        </authorList>
    </citation>
    <scope>NUCLEOTIDE SEQUENCE [LARGE SCALE GENOMIC DNA]</scope>
    <source>
        <strain evidence="10 12">UPII 199-6</strain>
    </source>
</reference>
<keyword evidence="5 8" id="KW-0812">Transmembrane</keyword>
<dbReference type="EMBL" id="ADGP01000009">
    <property type="protein sequence ID" value="EFD94519.1"/>
    <property type="molecule type" value="Genomic_DNA"/>
</dbReference>
<dbReference type="InterPro" id="IPR018227">
    <property type="entry name" value="Amino_acid_transport_2"/>
</dbReference>
<keyword evidence="12" id="KW-1185">Reference proteome</keyword>
<feature type="transmembrane region" description="Helical" evidence="8">
    <location>
        <begin position="180"/>
        <end position="200"/>
    </location>
</feature>
<dbReference type="GO" id="GO:0003333">
    <property type="term" value="P:amino acid transmembrane transport"/>
    <property type="evidence" value="ECO:0007669"/>
    <property type="project" value="InterPro"/>
</dbReference>
<organism evidence="9 11">
    <name type="scientific">Megasphaera lornae</name>
    <dbReference type="NCBI Taxonomy" id="1000568"/>
    <lineage>
        <taxon>Bacteria</taxon>
        <taxon>Bacillati</taxon>
        <taxon>Bacillota</taxon>
        <taxon>Negativicutes</taxon>
        <taxon>Veillonellales</taxon>
        <taxon>Veillonellaceae</taxon>
        <taxon>Megasphaera</taxon>
    </lineage>
</organism>
<feature type="transmembrane region" description="Helical" evidence="8">
    <location>
        <begin position="263"/>
        <end position="282"/>
    </location>
</feature>
<evidence type="ECO:0000313" key="12">
    <source>
        <dbReference type="Proteomes" id="UP000004018"/>
    </source>
</evidence>
<name>D3LTI0_9FIRM</name>
<evidence type="ECO:0000256" key="7">
    <source>
        <dbReference type="ARBA" id="ARBA00023136"/>
    </source>
</evidence>
<keyword evidence="3" id="KW-1003">Cell membrane</keyword>
<reference evidence="9" key="2">
    <citation type="submission" date="2009-12" db="EMBL/GenBank/DDBJ databases">
        <authorList>
            <person name="Madupu R."/>
            <person name="Durkin A.S."/>
            <person name="Torralba M."/>
            <person name="Methe B."/>
            <person name="Sutton G.G."/>
            <person name="Strausberg R.L."/>
            <person name="Nelson K.E."/>
        </authorList>
    </citation>
    <scope>NUCLEOTIDE SEQUENCE</scope>
    <source>
        <strain evidence="9">28L</strain>
    </source>
</reference>
<comment type="caution">
    <text evidence="9">The sequence shown here is derived from an EMBL/GenBank/DDBJ whole genome shotgun (WGS) entry which is preliminary data.</text>
</comment>
<feature type="transmembrane region" description="Helical" evidence="8">
    <location>
        <begin position="387"/>
        <end position="405"/>
    </location>
</feature>
<evidence type="ECO:0000313" key="9">
    <source>
        <dbReference type="EMBL" id="EFD94519.1"/>
    </source>
</evidence>
<dbReference type="RefSeq" id="WP_007391046.1">
    <property type="nucleotide sequence ID" value="NZ_ADGP01000009.1"/>
</dbReference>
<dbReference type="EMBL" id="AFIJ01000023">
    <property type="protein sequence ID" value="EGL40716.1"/>
    <property type="molecule type" value="Genomic_DNA"/>
</dbReference>
<protein>
    <submittedName>
        <fullName evidence="9">Serine transporter</fullName>
    </submittedName>
</protein>
<feature type="transmembrane region" description="Helical" evidence="8">
    <location>
        <begin position="220"/>
        <end position="242"/>
    </location>
</feature>
<dbReference type="Proteomes" id="UP000003242">
    <property type="component" value="Unassembled WGS sequence"/>
</dbReference>
<feature type="transmembrane region" description="Helical" evidence="8">
    <location>
        <begin position="108"/>
        <end position="128"/>
    </location>
</feature>
<sequence>MAIAERIWEERKFREQSGLSNEAWRQATRFSGIDLGWIIMCVGMSLGAGIIFLPVQVGLSGVLIFLLVALVGYPIAYEHQKLYLNVLAEAPQCEDFAGVISGYLGKNWGFFLGVLYFIFTTILIFLYSTALTNDSASFLVTFGVTKTVLSTNILYSLAIISFLVLLASQGEKALMKISSAMVFTKALVIAALGVIMIPFWQAANVLIPPDALYVVKHFIILLPFIAMSIEFFVGLGPVTIYYRGREENKAVAHYRSLRVYKTAYLFLVGLVVFYTVSFNFAMSHEQALQAYTANISALALAAADMDGSLFKILNLVLNIFAVVTAYFAMFLGFRDACRGIVLNVLKRFIDETRLPKKLLTYSISVFCILLCWGITVCNIPILRFTPVLGGLIGIIACFLPAWLVWKLPFFSAYKNWKLIPIVFMGIILVISPFIASL</sequence>
<comment type="subcellular location">
    <subcellularLocation>
        <location evidence="1">Cell inner membrane</location>
        <topology evidence="1">Multi-pass membrane protein</topology>
    </subcellularLocation>
</comment>
<proteinExistence type="predicted"/>
<evidence type="ECO:0000256" key="6">
    <source>
        <dbReference type="ARBA" id="ARBA00022989"/>
    </source>
</evidence>
<dbReference type="Proteomes" id="UP000004018">
    <property type="component" value="Unassembled WGS sequence"/>
</dbReference>
<reference evidence="11" key="1">
    <citation type="submission" date="2009-12" db="EMBL/GenBank/DDBJ databases">
        <title>Sequence of Clostridiales genomosp. BVAB3 str. UPII9-5.</title>
        <authorList>
            <person name="Madupu R."/>
            <person name="Durkin A.S."/>
            <person name="Torralba M."/>
            <person name="Methe B."/>
            <person name="Sutton G.G."/>
            <person name="Strausberg R.L."/>
            <person name="Nelson K.E."/>
        </authorList>
    </citation>
    <scope>NUCLEOTIDE SEQUENCE [LARGE SCALE GENOMIC DNA]</scope>
    <source>
        <strain evidence="11">28L</strain>
    </source>
</reference>
<dbReference type="PANTHER" id="PTHR35334">
    <property type="entry name" value="SERINE TRANSPORTER"/>
    <property type="match status" value="1"/>
</dbReference>
<evidence type="ECO:0000256" key="3">
    <source>
        <dbReference type="ARBA" id="ARBA00022475"/>
    </source>
</evidence>
<dbReference type="eggNOG" id="COG0814">
    <property type="taxonomic scope" value="Bacteria"/>
</dbReference>
<keyword evidence="4" id="KW-0997">Cell inner membrane</keyword>
<evidence type="ECO:0000256" key="4">
    <source>
        <dbReference type="ARBA" id="ARBA00022519"/>
    </source>
</evidence>
<keyword evidence="6 8" id="KW-1133">Transmembrane helix</keyword>
<dbReference type="OrthoDB" id="1673656at2"/>
<dbReference type="AlphaFoldDB" id="D3LTI0"/>
<dbReference type="GO" id="GO:0005886">
    <property type="term" value="C:plasma membrane"/>
    <property type="evidence" value="ECO:0007669"/>
    <property type="project" value="UniProtKB-SubCell"/>
</dbReference>
<feature type="transmembrane region" description="Helical" evidence="8">
    <location>
        <begin position="59"/>
        <end position="77"/>
    </location>
</feature>
<feature type="transmembrane region" description="Helical" evidence="8">
    <location>
        <begin position="35"/>
        <end position="53"/>
    </location>
</feature>
<keyword evidence="7 8" id="KW-0472">Membrane</keyword>
<evidence type="ECO:0000256" key="5">
    <source>
        <dbReference type="ARBA" id="ARBA00022692"/>
    </source>
</evidence>
<evidence type="ECO:0000313" key="11">
    <source>
        <dbReference type="Proteomes" id="UP000003242"/>
    </source>
</evidence>
<evidence type="ECO:0000256" key="2">
    <source>
        <dbReference type="ARBA" id="ARBA00022448"/>
    </source>
</evidence>
<dbReference type="PANTHER" id="PTHR35334:SF4">
    <property type="entry name" value="SERINE TRANSPORTER-RELATED"/>
    <property type="match status" value="1"/>
</dbReference>
<feature type="transmembrane region" description="Helical" evidence="8">
    <location>
        <begin position="315"/>
        <end position="337"/>
    </location>
</feature>
<evidence type="ECO:0000313" key="10">
    <source>
        <dbReference type="EMBL" id="EGL40716.1"/>
    </source>
</evidence>
<feature type="transmembrane region" description="Helical" evidence="8">
    <location>
        <begin position="417"/>
        <end position="435"/>
    </location>
</feature>
<accession>D3LTI0</accession>
<feature type="transmembrane region" description="Helical" evidence="8">
    <location>
        <begin position="148"/>
        <end position="168"/>
    </location>
</feature>
<keyword evidence="2" id="KW-0813">Transport</keyword>
<feature type="transmembrane region" description="Helical" evidence="8">
    <location>
        <begin position="358"/>
        <end position="381"/>
    </location>
</feature>
<evidence type="ECO:0000256" key="1">
    <source>
        <dbReference type="ARBA" id="ARBA00004429"/>
    </source>
</evidence>